<dbReference type="InterPro" id="IPR036412">
    <property type="entry name" value="HAD-like_sf"/>
</dbReference>
<dbReference type="EMBL" id="LR796420">
    <property type="protein sequence ID" value="CAB4143391.1"/>
    <property type="molecule type" value="Genomic_DNA"/>
</dbReference>
<organism evidence="1">
    <name type="scientific">uncultured Caudovirales phage</name>
    <dbReference type="NCBI Taxonomy" id="2100421"/>
    <lineage>
        <taxon>Viruses</taxon>
        <taxon>Duplodnaviria</taxon>
        <taxon>Heunggongvirae</taxon>
        <taxon>Uroviricota</taxon>
        <taxon>Caudoviricetes</taxon>
        <taxon>Peduoviridae</taxon>
        <taxon>Maltschvirus</taxon>
        <taxon>Maltschvirus maltsch</taxon>
    </lineage>
</organism>
<dbReference type="SUPFAM" id="SSF56784">
    <property type="entry name" value="HAD-like"/>
    <property type="match status" value="1"/>
</dbReference>
<sequence>MFKDIKNTSEKLWNGFKIEFGKVYSNPAHSAFQPMHEAELPTGKKLRVFDFDDTLVKTNSFIYIKHADGKESKLTPGEYAVYEAKPGDQFDFSDFQKVTQPQEIKGVTKLLRTIVNKEGERKVVILTARSAYKPVKDYLIDIGLEGIYVVALADADPQKKADWIEDKIKKGYNDVFFIDDSQKNVAAVGGLKKKYPDIKIKVQQVKHETPAAPKSQYDRTNKENTGKTADVNKLKSMVPKSVLDKKVKNPETGHQIKVTSALTYDEKSSAYKAAVNLIKQNKK</sequence>
<accession>A0A6J5MB30</accession>
<reference evidence="1" key="1">
    <citation type="submission" date="2020-04" db="EMBL/GenBank/DDBJ databases">
        <authorList>
            <person name="Chiriac C."/>
            <person name="Salcher M."/>
            <person name="Ghai R."/>
            <person name="Kavagutti S V."/>
        </authorList>
    </citation>
    <scope>NUCLEOTIDE SEQUENCE</scope>
</reference>
<dbReference type="Gene3D" id="3.40.50.1000">
    <property type="entry name" value="HAD superfamily/HAD-like"/>
    <property type="match status" value="1"/>
</dbReference>
<dbReference type="InterPro" id="IPR023214">
    <property type="entry name" value="HAD_sf"/>
</dbReference>
<evidence type="ECO:0000313" key="1">
    <source>
        <dbReference type="EMBL" id="CAB4143391.1"/>
    </source>
</evidence>
<proteinExistence type="predicted"/>
<name>A0A6J5MB30_9CAUD</name>
<protein>
    <submittedName>
        <fullName evidence="1">Uncharacterized protein</fullName>
    </submittedName>
</protein>
<gene>
    <name evidence="1" type="ORF">UFOVP449_176</name>
</gene>